<dbReference type="Proteomes" id="UP000625711">
    <property type="component" value="Unassembled WGS sequence"/>
</dbReference>
<gene>
    <name evidence="2" type="ORF">GWI33_018982</name>
</gene>
<accession>A0A834I692</accession>
<organism evidence="2 3">
    <name type="scientific">Rhynchophorus ferrugineus</name>
    <name type="common">Red palm weevil</name>
    <name type="synonym">Curculio ferrugineus</name>
    <dbReference type="NCBI Taxonomy" id="354439"/>
    <lineage>
        <taxon>Eukaryota</taxon>
        <taxon>Metazoa</taxon>
        <taxon>Ecdysozoa</taxon>
        <taxon>Arthropoda</taxon>
        <taxon>Hexapoda</taxon>
        <taxon>Insecta</taxon>
        <taxon>Pterygota</taxon>
        <taxon>Neoptera</taxon>
        <taxon>Endopterygota</taxon>
        <taxon>Coleoptera</taxon>
        <taxon>Polyphaga</taxon>
        <taxon>Cucujiformia</taxon>
        <taxon>Curculionidae</taxon>
        <taxon>Dryophthorinae</taxon>
        <taxon>Rhynchophorus</taxon>
    </lineage>
</organism>
<feature type="region of interest" description="Disordered" evidence="1">
    <location>
        <begin position="27"/>
        <end position="46"/>
    </location>
</feature>
<evidence type="ECO:0000313" key="3">
    <source>
        <dbReference type="Proteomes" id="UP000625711"/>
    </source>
</evidence>
<dbReference type="AlphaFoldDB" id="A0A834I692"/>
<comment type="caution">
    <text evidence="2">The sequence shown here is derived from an EMBL/GenBank/DDBJ whole genome shotgun (WGS) entry which is preliminary data.</text>
</comment>
<protein>
    <submittedName>
        <fullName evidence="2">Uncharacterized protein</fullName>
    </submittedName>
</protein>
<dbReference type="EMBL" id="JAACXV010014383">
    <property type="protein sequence ID" value="KAF7267822.1"/>
    <property type="molecule type" value="Genomic_DNA"/>
</dbReference>
<reference evidence="2" key="1">
    <citation type="submission" date="2020-08" db="EMBL/GenBank/DDBJ databases">
        <title>Genome sequencing and assembly of the red palm weevil Rhynchophorus ferrugineus.</title>
        <authorList>
            <person name="Dias G.B."/>
            <person name="Bergman C.M."/>
            <person name="Manee M."/>
        </authorList>
    </citation>
    <scope>NUCLEOTIDE SEQUENCE</scope>
    <source>
        <strain evidence="2">AA-2017</strain>
        <tissue evidence="2">Whole larva</tissue>
    </source>
</reference>
<proteinExistence type="predicted"/>
<evidence type="ECO:0000256" key="1">
    <source>
        <dbReference type="SAM" id="MobiDB-lite"/>
    </source>
</evidence>
<sequence length="258" mass="28683">MRSVLCVSVESRVKKNKPKMVSRLLDKDLGTEARTRPSPSDGTIRTGAPLCVHTNHSTYLDISRPRTRLLDNRSVIKFRYTKDPIISHSVSQRKQIISDFSGRTGARGVEIRREEKQKKKQEARRTDILLSDNNRPSRVDLAERSVRQTVPGLESVLLAANYHRVQNKQEGRFNDGIIRYLILSVSVSDSSAAITLPHSGARYAPPAGFREAGLGSWHRPRALGDWRGDGEMALGVCHGGNWGSYRASRGVICAVGID</sequence>
<keyword evidence="3" id="KW-1185">Reference proteome</keyword>
<name>A0A834I692_RHYFE</name>
<evidence type="ECO:0000313" key="2">
    <source>
        <dbReference type="EMBL" id="KAF7267822.1"/>
    </source>
</evidence>
<feature type="region of interest" description="Disordered" evidence="1">
    <location>
        <begin position="111"/>
        <end position="130"/>
    </location>
</feature>